<gene>
    <name evidence="1" type="ORF">KCX82_12585</name>
</gene>
<sequence>MDSILRSDEKIQIVYFTGAGGSVRVASAFACSFSQKGYEVFILPLDQQSCEYQEKPTIEHTVGLLVLISPFHAFDAPSTMCSWISGLKGNKEIPTAVITVSVAGQIWLNTAGRANCIKTLEEKGCITFYERMLLMPASIFTPGKAESAAKLLQVLPLKAEHSVAEILGGNVRRPGKTKLFFLGIKKYLKNINV</sequence>
<reference evidence="1" key="1">
    <citation type="submission" date="2021-04" db="EMBL/GenBank/DDBJ databases">
        <title>Sinoanaerobacter chloroacetimidivorans sp. nov., an obligate anaerobic bacterium isolated from anaerobic sludge.</title>
        <authorList>
            <person name="Bao Y."/>
        </authorList>
    </citation>
    <scope>NUCLEOTIDE SEQUENCE</scope>
    <source>
        <strain evidence="1">BAD-6</strain>
    </source>
</reference>
<proteinExistence type="predicted"/>
<evidence type="ECO:0000313" key="1">
    <source>
        <dbReference type="EMBL" id="MBR0598719.1"/>
    </source>
</evidence>
<dbReference type="SUPFAM" id="SSF52218">
    <property type="entry name" value="Flavoproteins"/>
    <property type="match status" value="1"/>
</dbReference>
<dbReference type="RefSeq" id="WP_227018852.1">
    <property type="nucleotide sequence ID" value="NZ_JAGSND010000008.1"/>
</dbReference>
<dbReference type="Gene3D" id="3.40.50.360">
    <property type="match status" value="1"/>
</dbReference>
<comment type="caution">
    <text evidence="1">The sequence shown here is derived from an EMBL/GenBank/DDBJ whole genome shotgun (WGS) entry which is preliminary data.</text>
</comment>
<keyword evidence="2" id="KW-1185">Reference proteome</keyword>
<dbReference type="Proteomes" id="UP000675664">
    <property type="component" value="Unassembled WGS sequence"/>
</dbReference>
<dbReference type="InterPro" id="IPR029039">
    <property type="entry name" value="Flavoprotein-like_sf"/>
</dbReference>
<evidence type="ECO:0000313" key="2">
    <source>
        <dbReference type="Proteomes" id="UP000675664"/>
    </source>
</evidence>
<dbReference type="EMBL" id="JAGSND010000008">
    <property type="protein sequence ID" value="MBR0598719.1"/>
    <property type="molecule type" value="Genomic_DNA"/>
</dbReference>
<dbReference type="AlphaFoldDB" id="A0A8J8B1Y1"/>
<name>A0A8J8B1Y1_9FIRM</name>
<protein>
    <recommendedName>
        <fullName evidence="3">Flavodoxin domain-containing protein</fullName>
    </recommendedName>
</protein>
<organism evidence="1 2">
    <name type="scientific">Sinanaerobacter chloroacetimidivorans</name>
    <dbReference type="NCBI Taxonomy" id="2818044"/>
    <lineage>
        <taxon>Bacteria</taxon>
        <taxon>Bacillati</taxon>
        <taxon>Bacillota</taxon>
        <taxon>Clostridia</taxon>
        <taxon>Peptostreptococcales</taxon>
        <taxon>Anaerovoracaceae</taxon>
        <taxon>Sinanaerobacter</taxon>
    </lineage>
</organism>
<reference evidence="1" key="2">
    <citation type="submission" date="2021-04" db="EMBL/GenBank/DDBJ databases">
        <authorList>
            <person name="Liu J."/>
        </authorList>
    </citation>
    <scope>NUCLEOTIDE SEQUENCE</scope>
    <source>
        <strain evidence="1">BAD-6</strain>
    </source>
</reference>
<evidence type="ECO:0008006" key="3">
    <source>
        <dbReference type="Google" id="ProtNLM"/>
    </source>
</evidence>
<accession>A0A8J8B1Y1</accession>